<keyword evidence="4" id="KW-0560">Oxidoreductase</keyword>
<dbReference type="InterPro" id="IPR050416">
    <property type="entry name" value="FAD-linked_Oxidoreductase"/>
</dbReference>
<gene>
    <name evidence="7" type="ORF">C1H76_6999</name>
</gene>
<dbReference type="GO" id="GO:0016491">
    <property type="term" value="F:oxidoreductase activity"/>
    <property type="evidence" value="ECO:0007669"/>
    <property type="project" value="UniProtKB-KW"/>
</dbReference>
<dbReference type="SUPFAM" id="SSF56176">
    <property type="entry name" value="FAD-binding/transporter-associated domain-like"/>
    <property type="match status" value="1"/>
</dbReference>
<dbReference type="PANTHER" id="PTHR42973:SF53">
    <property type="entry name" value="FAD-BINDING PCMH-TYPE DOMAIN-CONTAINING PROTEIN-RELATED"/>
    <property type="match status" value="1"/>
</dbReference>
<organism evidence="7 8">
    <name type="scientific">Elsinoe australis</name>
    <dbReference type="NCBI Taxonomy" id="40998"/>
    <lineage>
        <taxon>Eukaryota</taxon>
        <taxon>Fungi</taxon>
        <taxon>Dikarya</taxon>
        <taxon>Ascomycota</taxon>
        <taxon>Pezizomycotina</taxon>
        <taxon>Dothideomycetes</taxon>
        <taxon>Dothideomycetidae</taxon>
        <taxon>Myriangiales</taxon>
        <taxon>Elsinoaceae</taxon>
        <taxon>Elsinoe</taxon>
    </lineage>
</organism>
<dbReference type="Pfam" id="PF01565">
    <property type="entry name" value="FAD_binding_4"/>
    <property type="match status" value="1"/>
</dbReference>
<dbReference type="InterPro" id="IPR006094">
    <property type="entry name" value="Oxid_FAD_bind_N"/>
</dbReference>
<evidence type="ECO:0000256" key="3">
    <source>
        <dbReference type="ARBA" id="ARBA00022827"/>
    </source>
</evidence>
<dbReference type="InterPro" id="IPR036318">
    <property type="entry name" value="FAD-bd_PCMH-like_sf"/>
</dbReference>
<keyword evidence="3" id="KW-0274">FAD</keyword>
<accession>A0A4U7AW19</accession>
<dbReference type="InterPro" id="IPR016169">
    <property type="entry name" value="FAD-bd_PCMH_sub2"/>
</dbReference>
<keyword evidence="5" id="KW-0732">Signal</keyword>
<comment type="caution">
    <text evidence="7">The sequence shown here is derived from an EMBL/GenBank/DDBJ whole genome shotgun (WGS) entry which is preliminary data.</text>
</comment>
<dbReference type="AlphaFoldDB" id="A0A4U7AW19"/>
<name>A0A4U7AW19_9PEZI</name>
<comment type="similarity">
    <text evidence="1">Belongs to the oxygen-dependent FAD-linked oxidoreductase family.</text>
</comment>
<reference evidence="7 8" key="1">
    <citation type="submission" date="2018-02" db="EMBL/GenBank/DDBJ databases">
        <title>Draft genome sequences of Elsinoe sp., causing black scab on jojoba.</title>
        <authorList>
            <person name="Stodart B."/>
            <person name="Jeffress S."/>
            <person name="Ash G."/>
            <person name="Arun Chinnappa K."/>
        </authorList>
    </citation>
    <scope>NUCLEOTIDE SEQUENCE [LARGE SCALE GENOMIC DNA]</scope>
    <source>
        <strain evidence="7 8">Hillstone_2</strain>
    </source>
</reference>
<dbReference type="EMBL" id="PTQR01000085">
    <property type="protein sequence ID" value="TKX20820.1"/>
    <property type="molecule type" value="Genomic_DNA"/>
</dbReference>
<evidence type="ECO:0000313" key="8">
    <source>
        <dbReference type="Proteomes" id="UP000308133"/>
    </source>
</evidence>
<dbReference type="Gene3D" id="3.30.465.10">
    <property type="match status" value="1"/>
</dbReference>
<evidence type="ECO:0000313" key="7">
    <source>
        <dbReference type="EMBL" id="TKX20820.1"/>
    </source>
</evidence>
<dbReference type="InterPro" id="IPR016166">
    <property type="entry name" value="FAD-bd_PCMH"/>
</dbReference>
<proteinExistence type="inferred from homology"/>
<keyword evidence="2" id="KW-0285">Flavoprotein</keyword>
<dbReference type="PANTHER" id="PTHR42973">
    <property type="entry name" value="BINDING OXIDOREDUCTASE, PUTATIVE (AFU_ORTHOLOGUE AFUA_1G17690)-RELATED"/>
    <property type="match status" value="1"/>
</dbReference>
<dbReference type="Proteomes" id="UP000308133">
    <property type="component" value="Unassembled WGS sequence"/>
</dbReference>
<evidence type="ECO:0000256" key="2">
    <source>
        <dbReference type="ARBA" id="ARBA00022630"/>
    </source>
</evidence>
<feature type="domain" description="FAD-binding PCMH-type" evidence="6">
    <location>
        <begin position="62"/>
        <end position="233"/>
    </location>
</feature>
<dbReference type="PROSITE" id="PS51387">
    <property type="entry name" value="FAD_PCMH"/>
    <property type="match status" value="1"/>
</dbReference>
<evidence type="ECO:0000259" key="6">
    <source>
        <dbReference type="PROSITE" id="PS51387"/>
    </source>
</evidence>
<feature type="chain" id="PRO_5020514902" evidence="5">
    <location>
        <begin position="18"/>
        <end position="497"/>
    </location>
</feature>
<protein>
    <submittedName>
        <fullName evidence="7">FAD-binding domain-containing protein 40</fullName>
    </submittedName>
</protein>
<evidence type="ECO:0000256" key="1">
    <source>
        <dbReference type="ARBA" id="ARBA00005466"/>
    </source>
</evidence>
<sequence length="497" mass="53272">MKYLALTAALLSTLASAQNSTTGPACACSQLAAAAPGNATALLRAGDALYDTENRRVWDQRSNQNPACIFLPSTPQEAAAAVEIISGCDATFAIRGGGHAPVPGANNIENGVLLSLNRLRTLSLAEDEATVTVGAGNRWVEVYQFLEPEGLYVIGGRLSTIGVPGVTLFGGVNYLINKYGFSMDQVTSYEVILGNGTLVTASSSTNPDLFWALKGGTNNFGVVTTFTFKTISVPSVSTSIIAVGDSGVESYIEAFCDFVDDTGNNPSIGVGSVSTISYNVTSRQASASFIGAAEGTDNPSPRFAGIAAVPGKVLENNNVSTPFQFQRAAQAPLNIFRVQFGHHTIKTDAPRLQQIYREWRAAVEDIADVQGLGATFVLNGAPKSAAAVALNNGVGNVWGLADDDNYIWWQFSTTWALPQDDLRVTTWSNSLLERIHRENVELGLATEFLYAGDASEFQNVFVTYPKENQERLEQIRDVYDPEAVFRRLNFGGFKIGF</sequence>
<dbReference type="GO" id="GO:0071949">
    <property type="term" value="F:FAD binding"/>
    <property type="evidence" value="ECO:0007669"/>
    <property type="project" value="InterPro"/>
</dbReference>
<evidence type="ECO:0000256" key="5">
    <source>
        <dbReference type="SAM" id="SignalP"/>
    </source>
</evidence>
<feature type="signal peptide" evidence="5">
    <location>
        <begin position="1"/>
        <end position="17"/>
    </location>
</feature>
<evidence type="ECO:0000256" key="4">
    <source>
        <dbReference type="ARBA" id="ARBA00023002"/>
    </source>
</evidence>